<dbReference type="HOGENOM" id="CLU_1962829_0_0_1"/>
<evidence type="ECO:0000313" key="2">
    <source>
        <dbReference type="EnsemblPlants" id="AES63947"/>
    </source>
</evidence>
<dbReference type="EMBL" id="CM001218">
    <property type="protein sequence ID" value="AES63947.1"/>
    <property type="molecule type" value="Genomic_DNA"/>
</dbReference>
<dbReference type="EnsemblPlants" id="AES63947">
    <property type="protein sequence ID" value="AES63947"/>
    <property type="gene ID" value="MTR_2g015130"/>
</dbReference>
<protein>
    <submittedName>
        <fullName evidence="1 2">Uncharacterized protein</fullName>
    </submittedName>
</protein>
<proteinExistence type="predicted"/>
<sequence length="128" mass="15080">MIVIVQVNKDCMVQDLRGYLKHHSGNSHKIVRSGLAHIGLIFKGSQFKPPLPCDYFIYFNWYQSLVLWVEHLTVYEEKIQKEVMSKPASQSAYHIYNNVGYLKSKIPLKKKMQRWHSEMSLKKKSTHE</sequence>
<dbReference type="Proteomes" id="UP000002051">
    <property type="component" value="Chromosome 2"/>
</dbReference>
<reference evidence="2" key="3">
    <citation type="submission" date="2015-04" db="UniProtKB">
        <authorList>
            <consortium name="EnsemblPlants"/>
        </authorList>
    </citation>
    <scope>IDENTIFICATION</scope>
    <source>
        <strain evidence="2">cv. Jemalong A17</strain>
    </source>
</reference>
<reference evidence="1 3" key="1">
    <citation type="journal article" date="2011" name="Nature">
        <title>The Medicago genome provides insight into the evolution of rhizobial symbioses.</title>
        <authorList>
            <person name="Young N.D."/>
            <person name="Debelle F."/>
            <person name="Oldroyd G.E."/>
            <person name="Geurts R."/>
            <person name="Cannon S.B."/>
            <person name="Udvardi M.K."/>
            <person name="Benedito V.A."/>
            <person name="Mayer K.F."/>
            <person name="Gouzy J."/>
            <person name="Schoof H."/>
            <person name="Van de Peer Y."/>
            <person name="Proost S."/>
            <person name="Cook D.R."/>
            <person name="Meyers B.C."/>
            <person name="Spannagl M."/>
            <person name="Cheung F."/>
            <person name="De Mita S."/>
            <person name="Krishnakumar V."/>
            <person name="Gundlach H."/>
            <person name="Zhou S."/>
            <person name="Mudge J."/>
            <person name="Bharti A.K."/>
            <person name="Murray J.D."/>
            <person name="Naoumkina M.A."/>
            <person name="Rosen B."/>
            <person name="Silverstein K.A."/>
            <person name="Tang H."/>
            <person name="Rombauts S."/>
            <person name="Zhao P.X."/>
            <person name="Zhou P."/>
            <person name="Barbe V."/>
            <person name="Bardou P."/>
            <person name="Bechner M."/>
            <person name="Bellec A."/>
            <person name="Berger A."/>
            <person name="Berges H."/>
            <person name="Bidwell S."/>
            <person name="Bisseling T."/>
            <person name="Choisne N."/>
            <person name="Couloux A."/>
            <person name="Denny R."/>
            <person name="Deshpande S."/>
            <person name="Dai X."/>
            <person name="Doyle J.J."/>
            <person name="Dudez A.M."/>
            <person name="Farmer A.D."/>
            <person name="Fouteau S."/>
            <person name="Franken C."/>
            <person name="Gibelin C."/>
            <person name="Gish J."/>
            <person name="Goldstein S."/>
            <person name="Gonzalez A.J."/>
            <person name="Green P.J."/>
            <person name="Hallab A."/>
            <person name="Hartog M."/>
            <person name="Hua A."/>
            <person name="Humphray S.J."/>
            <person name="Jeong D.H."/>
            <person name="Jing Y."/>
            <person name="Jocker A."/>
            <person name="Kenton S.M."/>
            <person name="Kim D.J."/>
            <person name="Klee K."/>
            <person name="Lai H."/>
            <person name="Lang C."/>
            <person name="Lin S."/>
            <person name="Macmil S.L."/>
            <person name="Magdelenat G."/>
            <person name="Matthews L."/>
            <person name="McCorrison J."/>
            <person name="Monaghan E.L."/>
            <person name="Mun J.H."/>
            <person name="Najar F.Z."/>
            <person name="Nicholson C."/>
            <person name="Noirot C."/>
            <person name="O'Bleness M."/>
            <person name="Paule C.R."/>
            <person name="Poulain J."/>
            <person name="Prion F."/>
            <person name="Qin B."/>
            <person name="Qu C."/>
            <person name="Retzel E.F."/>
            <person name="Riddle C."/>
            <person name="Sallet E."/>
            <person name="Samain S."/>
            <person name="Samson N."/>
            <person name="Sanders I."/>
            <person name="Saurat O."/>
            <person name="Scarpelli C."/>
            <person name="Schiex T."/>
            <person name="Segurens B."/>
            <person name="Severin A.J."/>
            <person name="Sherrier D.J."/>
            <person name="Shi R."/>
            <person name="Sims S."/>
            <person name="Singer S.R."/>
            <person name="Sinharoy S."/>
            <person name="Sterck L."/>
            <person name="Viollet A."/>
            <person name="Wang B.B."/>
            <person name="Wang K."/>
            <person name="Wang M."/>
            <person name="Wang X."/>
            <person name="Warfsmann J."/>
            <person name="Weissenbach J."/>
            <person name="White D.D."/>
            <person name="White J.D."/>
            <person name="Wiley G.B."/>
            <person name="Wincker P."/>
            <person name="Xing Y."/>
            <person name="Yang L."/>
            <person name="Yao Z."/>
            <person name="Ying F."/>
            <person name="Zhai J."/>
            <person name="Zhou L."/>
            <person name="Zuber A."/>
            <person name="Denarie J."/>
            <person name="Dixon R.A."/>
            <person name="May G.D."/>
            <person name="Schwartz D.C."/>
            <person name="Rogers J."/>
            <person name="Quetier F."/>
            <person name="Town C.D."/>
            <person name="Roe B.A."/>
        </authorList>
    </citation>
    <scope>NUCLEOTIDE SEQUENCE [LARGE SCALE GENOMIC DNA]</scope>
    <source>
        <strain evidence="1">A17</strain>
        <strain evidence="2 3">cv. Jemalong A17</strain>
    </source>
</reference>
<reference evidence="1 3" key="2">
    <citation type="journal article" date="2014" name="BMC Genomics">
        <title>An improved genome release (version Mt4.0) for the model legume Medicago truncatula.</title>
        <authorList>
            <person name="Tang H."/>
            <person name="Krishnakumar V."/>
            <person name="Bidwell S."/>
            <person name="Rosen B."/>
            <person name="Chan A."/>
            <person name="Zhou S."/>
            <person name="Gentzbittel L."/>
            <person name="Childs K.L."/>
            <person name="Yandell M."/>
            <person name="Gundlach H."/>
            <person name="Mayer K.F."/>
            <person name="Schwartz D.C."/>
            <person name="Town C.D."/>
        </authorList>
    </citation>
    <scope>GENOME REANNOTATION</scope>
    <source>
        <strain evidence="2 3">cv. Jemalong A17</strain>
    </source>
</reference>
<keyword evidence="3" id="KW-1185">Reference proteome</keyword>
<gene>
    <name evidence="1" type="ordered locus">MTR_2g015130</name>
</gene>
<evidence type="ECO:0000313" key="3">
    <source>
        <dbReference type="Proteomes" id="UP000002051"/>
    </source>
</evidence>
<accession>G7IFJ6</accession>
<evidence type="ECO:0000313" key="1">
    <source>
        <dbReference type="EMBL" id="AES63947.1"/>
    </source>
</evidence>
<dbReference type="PaxDb" id="3880-AES63947"/>
<name>G7IFJ6_MEDTR</name>
<dbReference type="AlphaFoldDB" id="G7IFJ6"/>
<organism evidence="1 3">
    <name type="scientific">Medicago truncatula</name>
    <name type="common">Barrel medic</name>
    <name type="synonym">Medicago tribuloides</name>
    <dbReference type="NCBI Taxonomy" id="3880"/>
    <lineage>
        <taxon>Eukaryota</taxon>
        <taxon>Viridiplantae</taxon>
        <taxon>Streptophyta</taxon>
        <taxon>Embryophyta</taxon>
        <taxon>Tracheophyta</taxon>
        <taxon>Spermatophyta</taxon>
        <taxon>Magnoliopsida</taxon>
        <taxon>eudicotyledons</taxon>
        <taxon>Gunneridae</taxon>
        <taxon>Pentapetalae</taxon>
        <taxon>rosids</taxon>
        <taxon>fabids</taxon>
        <taxon>Fabales</taxon>
        <taxon>Fabaceae</taxon>
        <taxon>Papilionoideae</taxon>
        <taxon>50 kb inversion clade</taxon>
        <taxon>NPAAA clade</taxon>
        <taxon>Hologalegina</taxon>
        <taxon>IRL clade</taxon>
        <taxon>Trifolieae</taxon>
        <taxon>Medicago</taxon>
    </lineage>
</organism>